<comment type="catalytic activity">
    <reaction evidence="12">
        <text>ssDNA + n NTP = ssDNA/pppN(pN)n-1 hybrid + (n-1) diphosphate.</text>
        <dbReference type="EC" id="2.7.7.101"/>
    </reaction>
</comment>
<feature type="zinc finger region" description="CHC2-type" evidence="12 14">
    <location>
        <begin position="34"/>
        <end position="58"/>
    </location>
</feature>
<dbReference type="Gene3D" id="3.90.580.10">
    <property type="entry name" value="Zinc finger, CHC2-type domain"/>
    <property type="match status" value="1"/>
</dbReference>
<dbReference type="AlphaFoldDB" id="A0A2M8EM16"/>
<dbReference type="GO" id="GO:0005737">
    <property type="term" value="C:cytoplasm"/>
    <property type="evidence" value="ECO:0007669"/>
    <property type="project" value="TreeGrafter"/>
</dbReference>
<evidence type="ECO:0000256" key="11">
    <source>
        <dbReference type="ARBA" id="ARBA00023163"/>
    </source>
</evidence>
<keyword evidence="3 12" id="KW-0808">Transferase</keyword>
<comment type="subunit">
    <text evidence="12">Monomer. Interacts with DnaB.</text>
</comment>
<accession>A0A2M8EM16</accession>
<evidence type="ECO:0000256" key="13">
    <source>
        <dbReference type="PIRNR" id="PIRNR002811"/>
    </source>
</evidence>
<dbReference type="Gene3D" id="3.40.1360.10">
    <property type="match status" value="1"/>
</dbReference>
<dbReference type="Pfam" id="PF10410">
    <property type="entry name" value="DnaB_bind"/>
    <property type="match status" value="1"/>
</dbReference>
<dbReference type="CDD" id="cd03364">
    <property type="entry name" value="TOPRIM_DnaG_primases"/>
    <property type="match status" value="1"/>
</dbReference>
<proteinExistence type="inferred from homology"/>
<comment type="caution">
    <text evidence="16">The sequence shown here is derived from an EMBL/GenBank/DDBJ whole genome shotgun (WGS) entry which is preliminary data.</text>
</comment>
<keyword evidence="5 12" id="KW-0235">DNA replication</keyword>
<comment type="function">
    <text evidence="12 13">RNA polymerase that catalyzes the synthesis of short RNA molecules used as primers for DNA polymerase during DNA replication.</text>
</comment>
<dbReference type="InterPro" id="IPR002694">
    <property type="entry name" value="Znf_CHC2"/>
</dbReference>
<dbReference type="InterPro" id="IPR037068">
    <property type="entry name" value="DNA_primase_core_N_sf"/>
</dbReference>
<sequence>MDSISEVKSKINIVDLIGTYTPLKQSGKNHKGLCPFHSEKTPSFMVSEDLQRYRCFGCGKSGDIFNFIMDIEGVEFFEALKVLAERAGVKIDLKPSGFNKKSKDATNRIYEINEAASKFYQHLLNKHEFGQVGRDYIKTRKVSAKIVKDFGIGYAPNSWDSLSRYLISKEFTAEEIIHSGLGKYRKSSKNTYDIFRGRLVFPLRDNMGRILGFSGRALFEDQDPRYINTSETEVFHKERFLFGLDLAKTAIRKNNLAIIVEGEFDMISPFQAGFENIVASKGTALTVGQVNLLKRYAQTIVLIFDNDVAGADASIRGIDIIKDCGLDIKIAVLPEGLKDPDELIKKDKDLFGDVVKNALPLWDYYFSYASSKYNLSNIFEKKKASGFLIKIIKEIDDEVVQSSYIKKFSVLFDVDESVVKNQLDKSVALNRDRFTADVPEKIVLESGFEDYPGSEIYVLTLLMDASKDEFDAFSKIINPDFFTNEFIRDLFLELGVSMKSSKNFDAKAFYDKILHSHPNVYSLFEKVYLRGRFEDSRSLGDEIVFAILRLKQAFQKRRRKELAVAIAKAEAVSDSSLVARLQKEVKEVSDL</sequence>
<evidence type="ECO:0000256" key="3">
    <source>
        <dbReference type="ARBA" id="ARBA00022679"/>
    </source>
</evidence>
<evidence type="ECO:0000256" key="2">
    <source>
        <dbReference type="ARBA" id="ARBA00022515"/>
    </source>
</evidence>
<evidence type="ECO:0000313" key="16">
    <source>
        <dbReference type="EMBL" id="PJC23727.1"/>
    </source>
</evidence>
<keyword evidence="8 12" id="KW-0862">Zinc</keyword>
<organism evidence="16 17">
    <name type="scientific">candidate division WWE3 bacterium CG_4_9_14_0_2_um_filter_35_11</name>
    <dbReference type="NCBI Taxonomy" id="1975077"/>
    <lineage>
        <taxon>Bacteria</taxon>
        <taxon>Katanobacteria</taxon>
    </lineage>
</organism>
<dbReference type="Pfam" id="PF01807">
    <property type="entry name" value="Zn_ribbon_DnaG"/>
    <property type="match status" value="1"/>
</dbReference>
<dbReference type="GO" id="GO:1990077">
    <property type="term" value="C:primosome complex"/>
    <property type="evidence" value="ECO:0007669"/>
    <property type="project" value="UniProtKB-KW"/>
</dbReference>
<comment type="similarity">
    <text evidence="12 13">Belongs to the DnaG primase family.</text>
</comment>
<evidence type="ECO:0000256" key="5">
    <source>
        <dbReference type="ARBA" id="ARBA00022705"/>
    </source>
</evidence>
<keyword evidence="6 12" id="KW-0479">Metal-binding</keyword>
<dbReference type="SMART" id="SM00400">
    <property type="entry name" value="ZnF_CHCC"/>
    <property type="match status" value="1"/>
</dbReference>
<comment type="cofactor">
    <cofactor evidence="12 13 14">
        <name>Zn(2+)</name>
        <dbReference type="ChEBI" id="CHEBI:29105"/>
    </cofactor>
    <text evidence="12 13 14">Binds 1 zinc ion per monomer.</text>
</comment>
<dbReference type="GO" id="GO:0006269">
    <property type="term" value="P:DNA replication, synthesis of primer"/>
    <property type="evidence" value="ECO:0007669"/>
    <property type="project" value="UniProtKB-UniRule"/>
</dbReference>
<dbReference type="HAMAP" id="MF_00974">
    <property type="entry name" value="DNA_primase_DnaG"/>
    <property type="match status" value="1"/>
</dbReference>
<dbReference type="SMART" id="SM00493">
    <property type="entry name" value="TOPRIM"/>
    <property type="match status" value="1"/>
</dbReference>
<protein>
    <recommendedName>
        <fullName evidence="12 13">DNA primase</fullName>
        <ecNumber evidence="12">2.7.7.101</ecNumber>
    </recommendedName>
</protein>
<keyword evidence="11 12" id="KW-0804">Transcription</keyword>
<dbReference type="EMBL" id="PFSJ01000015">
    <property type="protein sequence ID" value="PJC23727.1"/>
    <property type="molecule type" value="Genomic_DNA"/>
</dbReference>
<reference evidence="17" key="1">
    <citation type="submission" date="2017-09" db="EMBL/GenBank/DDBJ databases">
        <title>Depth-based differentiation of microbial function through sediment-hosted aquifers and enrichment of novel symbionts in the deep terrestrial subsurface.</title>
        <authorList>
            <person name="Probst A.J."/>
            <person name="Ladd B."/>
            <person name="Jarett J.K."/>
            <person name="Geller-Mcgrath D.E."/>
            <person name="Sieber C.M.K."/>
            <person name="Emerson J.B."/>
            <person name="Anantharaman K."/>
            <person name="Thomas B.C."/>
            <person name="Malmstrom R."/>
            <person name="Stieglmeier M."/>
            <person name="Klingl A."/>
            <person name="Woyke T."/>
            <person name="Ryan C.M."/>
            <person name="Banfield J.F."/>
        </authorList>
    </citation>
    <scope>NUCLEOTIDE SEQUENCE [LARGE SCALE GENOMIC DNA]</scope>
</reference>
<evidence type="ECO:0000256" key="10">
    <source>
        <dbReference type="ARBA" id="ARBA00023125"/>
    </source>
</evidence>
<dbReference type="Pfam" id="PF13155">
    <property type="entry name" value="Toprim_2"/>
    <property type="match status" value="1"/>
</dbReference>
<dbReference type="InterPro" id="IPR050219">
    <property type="entry name" value="DnaG_primase"/>
</dbReference>
<dbReference type="Pfam" id="PF08275">
    <property type="entry name" value="DNAG_N"/>
    <property type="match status" value="1"/>
</dbReference>
<dbReference type="InterPro" id="IPR034151">
    <property type="entry name" value="TOPRIM_DnaG_bac"/>
</dbReference>
<dbReference type="GO" id="GO:0000428">
    <property type="term" value="C:DNA-directed RNA polymerase complex"/>
    <property type="evidence" value="ECO:0007669"/>
    <property type="project" value="UniProtKB-KW"/>
</dbReference>
<feature type="domain" description="Toprim" evidence="15">
    <location>
        <begin position="255"/>
        <end position="336"/>
    </location>
</feature>
<dbReference type="PANTHER" id="PTHR30313:SF2">
    <property type="entry name" value="DNA PRIMASE"/>
    <property type="match status" value="1"/>
</dbReference>
<dbReference type="SUPFAM" id="SSF56731">
    <property type="entry name" value="DNA primase core"/>
    <property type="match status" value="1"/>
</dbReference>
<dbReference type="InterPro" id="IPR013264">
    <property type="entry name" value="DNAG_N"/>
</dbReference>
<comment type="domain">
    <text evidence="12">Contains an N-terminal zinc-binding domain, a central core domain that contains the primase activity, and a C-terminal DnaB-binding domain.</text>
</comment>
<keyword evidence="9" id="KW-0460">Magnesium</keyword>
<dbReference type="InterPro" id="IPR006171">
    <property type="entry name" value="TOPRIM_dom"/>
</dbReference>
<evidence type="ECO:0000313" key="17">
    <source>
        <dbReference type="Proteomes" id="UP000229756"/>
    </source>
</evidence>
<evidence type="ECO:0000256" key="7">
    <source>
        <dbReference type="ARBA" id="ARBA00022771"/>
    </source>
</evidence>
<dbReference type="InterPro" id="IPR036977">
    <property type="entry name" value="DNA_primase_Znf_CHC2"/>
</dbReference>
<evidence type="ECO:0000259" key="15">
    <source>
        <dbReference type="PROSITE" id="PS50880"/>
    </source>
</evidence>
<keyword evidence="10 12" id="KW-0238">DNA-binding</keyword>
<evidence type="ECO:0000256" key="4">
    <source>
        <dbReference type="ARBA" id="ARBA00022695"/>
    </source>
</evidence>
<dbReference type="GO" id="GO:0003677">
    <property type="term" value="F:DNA binding"/>
    <property type="evidence" value="ECO:0007669"/>
    <property type="project" value="UniProtKB-KW"/>
</dbReference>
<dbReference type="PIRSF" id="PIRSF002811">
    <property type="entry name" value="DnaG"/>
    <property type="match status" value="1"/>
</dbReference>
<dbReference type="Proteomes" id="UP000229756">
    <property type="component" value="Unassembled WGS sequence"/>
</dbReference>
<keyword evidence="1 12" id="KW-0240">DNA-directed RNA polymerase</keyword>
<evidence type="ECO:0000256" key="1">
    <source>
        <dbReference type="ARBA" id="ARBA00022478"/>
    </source>
</evidence>
<evidence type="ECO:0000256" key="8">
    <source>
        <dbReference type="ARBA" id="ARBA00022833"/>
    </source>
</evidence>
<dbReference type="SUPFAM" id="SSF57783">
    <property type="entry name" value="Zinc beta-ribbon"/>
    <property type="match status" value="1"/>
</dbReference>
<dbReference type="InterPro" id="IPR006295">
    <property type="entry name" value="DNA_primase_DnaG"/>
</dbReference>
<keyword evidence="4 12" id="KW-0548">Nucleotidyltransferase</keyword>
<evidence type="ECO:0000256" key="6">
    <source>
        <dbReference type="ARBA" id="ARBA00022723"/>
    </source>
</evidence>
<dbReference type="EC" id="2.7.7.101" evidence="12"/>
<dbReference type="NCBIfam" id="TIGR01391">
    <property type="entry name" value="dnaG"/>
    <property type="match status" value="1"/>
</dbReference>
<gene>
    <name evidence="12" type="primary">dnaG</name>
    <name evidence="16" type="ORF">CO058_01860</name>
</gene>
<name>A0A2M8EM16_UNCKA</name>
<dbReference type="FunFam" id="3.90.580.10:FF:000001">
    <property type="entry name" value="DNA primase"/>
    <property type="match status" value="1"/>
</dbReference>
<dbReference type="InterPro" id="IPR019475">
    <property type="entry name" value="DNA_primase_DnaB-bd"/>
</dbReference>
<evidence type="ECO:0000256" key="12">
    <source>
        <dbReference type="HAMAP-Rule" id="MF_00974"/>
    </source>
</evidence>
<dbReference type="PROSITE" id="PS50880">
    <property type="entry name" value="TOPRIM"/>
    <property type="match status" value="1"/>
</dbReference>
<evidence type="ECO:0000256" key="14">
    <source>
        <dbReference type="PIRSR" id="PIRSR002811-1"/>
    </source>
</evidence>
<evidence type="ECO:0000256" key="9">
    <source>
        <dbReference type="ARBA" id="ARBA00022842"/>
    </source>
</evidence>
<dbReference type="GO" id="GO:0003899">
    <property type="term" value="F:DNA-directed RNA polymerase activity"/>
    <property type="evidence" value="ECO:0007669"/>
    <property type="project" value="UniProtKB-UniRule"/>
</dbReference>
<keyword evidence="7 12" id="KW-0863">Zinc-finger</keyword>
<dbReference type="InterPro" id="IPR030846">
    <property type="entry name" value="DnaG_bac"/>
</dbReference>
<dbReference type="GO" id="GO:0008270">
    <property type="term" value="F:zinc ion binding"/>
    <property type="evidence" value="ECO:0007669"/>
    <property type="project" value="UniProtKB-UniRule"/>
</dbReference>
<keyword evidence="2 12" id="KW-0639">Primosome</keyword>
<dbReference type="PANTHER" id="PTHR30313">
    <property type="entry name" value="DNA PRIMASE"/>
    <property type="match status" value="1"/>
</dbReference>
<dbReference type="Gene3D" id="3.90.980.10">
    <property type="entry name" value="DNA primase, catalytic core, N-terminal domain"/>
    <property type="match status" value="1"/>
</dbReference>